<comment type="similarity">
    <text evidence="1 5 6 11">Belongs to the histidinol dehydrogenase family.</text>
</comment>
<dbReference type="UniPathway" id="UPA00031">
    <property type="reaction ID" value="UER00014"/>
</dbReference>
<dbReference type="GO" id="GO:0005829">
    <property type="term" value="C:cytosol"/>
    <property type="evidence" value="ECO:0007669"/>
    <property type="project" value="TreeGrafter"/>
</dbReference>
<evidence type="ECO:0000256" key="10">
    <source>
        <dbReference type="PIRSR" id="PIRSR000099-4"/>
    </source>
</evidence>
<feature type="binding site" evidence="5 10">
    <location>
        <position position="421"/>
    </location>
    <ligand>
        <name>Zn(2+)</name>
        <dbReference type="ChEBI" id="CHEBI:29105"/>
    </ligand>
</feature>
<feature type="binding site" evidence="5 9">
    <location>
        <position position="329"/>
    </location>
    <ligand>
        <name>substrate</name>
    </ligand>
</feature>
<dbReference type="EMBL" id="JACHID010000013">
    <property type="protein sequence ID" value="MBB5022603.1"/>
    <property type="molecule type" value="Genomic_DNA"/>
</dbReference>
<dbReference type="EC" id="1.1.1.23" evidence="5"/>
<evidence type="ECO:0000313" key="13">
    <source>
        <dbReference type="Proteomes" id="UP000528322"/>
    </source>
</evidence>
<name>A0A7W7Y5R2_9BACT</name>
<dbReference type="Gene3D" id="1.20.5.1300">
    <property type="match status" value="1"/>
</dbReference>
<dbReference type="GO" id="GO:0051287">
    <property type="term" value="F:NAD binding"/>
    <property type="evidence" value="ECO:0007669"/>
    <property type="project" value="InterPro"/>
</dbReference>
<feature type="active site" description="Proton acceptor" evidence="5 7">
    <location>
        <position position="329"/>
    </location>
</feature>
<feature type="binding site" evidence="5 9">
    <location>
        <position position="362"/>
    </location>
    <ligand>
        <name>substrate</name>
    </ligand>
</feature>
<comment type="function">
    <text evidence="5">Catalyzes the sequential NAD-dependent oxidations of L-histidinol to L-histidinaldehyde and then to L-histidine.</text>
</comment>
<sequence>MIQIFSRSDRDFDEKLAVIRNRGQSLDSAVEKSVGEILEDVRLNGDEALKRYTQKFDSVDPETYGISIDAGTVEACRSEVSARQYDALQRAADSIRAFHERQRRQTWIEQDSVTGNILGQRVLPLDSVGIYVPGGKAAYPSSVLMNAIPAQVAGVERIVMVVPTPGGEVNPGVMVAAHLLGITEIYRLGGAQAIGALAYGTETVAPVDKIVGPGNIYVATAKRKVFGRVDIDMIAGPSEILIIADEGADPRHVAIDLLSQAEHDEMASSILVTNSSKLAEKVSVAIEEELALLPRQAIARKSIDDYGAIIVAPDLLEAARISNLIAPEHLELAVAEPFWLLHTIKSAGAIFMGYHTSEAVGDYVAGPNHVLPTGGTARFFSPLSVDDFIKKSSLIYYTQAGLEEVARDVEILTAMEGLDAHGRSVSYRVGDGT</sequence>
<evidence type="ECO:0000256" key="8">
    <source>
        <dbReference type="PIRSR" id="PIRSR000099-2"/>
    </source>
</evidence>
<dbReference type="InterPro" id="IPR016161">
    <property type="entry name" value="Ald_DH/histidinol_DH"/>
</dbReference>
<keyword evidence="2 5" id="KW-0479">Metal-binding</keyword>
<dbReference type="PRINTS" id="PR00083">
    <property type="entry name" value="HOLDHDRGNASE"/>
</dbReference>
<feature type="active site" description="Proton acceptor" evidence="5 7">
    <location>
        <position position="328"/>
    </location>
</feature>
<dbReference type="HAMAP" id="MF_01024">
    <property type="entry name" value="HisD"/>
    <property type="match status" value="1"/>
</dbReference>
<comment type="catalytic activity">
    <reaction evidence="5">
        <text>L-histidinol + 2 NAD(+) + H2O = L-histidine + 2 NADH + 3 H(+)</text>
        <dbReference type="Rhea" id="RHEA:20641"/>
        <dbReference type="ChEBI" id="CHEBI:15377"/>
        <dbReference type="ChEBI" id="CHEBI:15378"/>
        <dbReference type="ChEBI" id="CHEBI:57540"/>
        <dbReference type="ChEBI" id="CHEBI:57595"/>
        <dbReference type="ChEBI" id="CHEBI:57699"/>
        <dbReference type="ChEBI" id="CHEBI:57945"/>
        <dbReference type="EC" id="1.1.1.23"/>
    </reaction>
</comment>
<feature type="binding site" evidence="5 9">
    <location>
        <position position="263"/>
    </location>
    <ligand>
        <name>substrate</name>
    </ligand>
</feature>
<dbReference type="Gene3D" id="3.40.50.1980">
    <property type="entry name" value="Nitrogenase molybdenum iron protein domain"/>
    <property type="match status" value="2"/>
</dbReference>
<keyword evidence="5" id="KW-0028">Amino-acid biosynthesis</keyword>
<dbReference type="GO" id="GO:0004399">
    <property type="term" value="F:histidinol dehydrogenase activity"/>
    <property type="evidence" value="ECO:0007669"/>
    <property type="project" value="UniProtKB-UniRule"/>
</dbReference>
<dbReference type="InterPro" id="IPR012131">
    <property type="entry name" value="Hstdl_DH"/>
</dbReference>
<feature type="binding site" evidence="5 8">
    <location>
        <position position="215"/>
    </location>
    <ligand>
        <name>NAD(+)</name>
        <dbReference type="ChEBI" id="CHEBI:57540"/>
    </ligand>
</feature>
<feature type="binding site" evidence="5 8">
    <location>
        <position position="192"/>
    </location>
    <ligand>
        <name>NAD(+)</name>
        <dbReference type="ChEBI" id="CHEBI:57540"/>
    </ligand>
</feature>
<evidence type="ECO:0000256" key="4">
    <source>
        <dbReference type="ARBA" id="ARBA00023002"/>
    </source>
</evidence>
<evidence type="ECO:0000256" key="2">
    <source>
        <dbReference type="ARBA" id="ARBA00022723"/>
    </source>
</evidence>
<dbReference type="AlphaFoldDB" id="A0A7W7Y5R2"/>
<keyword evidence="3 5" id="KW-0862">Zinc</keyword>
<feature type="binding site" evidence="5 9">
    <location>
        <position position="421"/>
    </location>
    <ligand>
        <name>substrate</name>
    </ligand>
</feature>
<dbReference type="SUPFAM" id="SSF53720">
    <property type="entry name" value="ALDH-like"/>
    <property type="match status" value="1"/>
</dbReference>
<feature type="binding site" evidence="5 9">
    <location>
        <position position="238"/>
    </location>
    <ligand>
        <name>substrate</name>
    </ligand>
</feature>
<dbReference type="GO" id="GO:0000105">
    <property type="term" value="P:L-histidine biosynthetic process"/>
    <property type="evidence" value="ECO:0007669"/>
    <property type="project" value="UniProtKB-UniRule"/>
</dbReference>
<dbReference type="InterPro" id="IPR022695">
    <property type="entry name" value="Histidinol_DH_monofunct"/>
</dbReference>
<protein>
    <recommendedName>
        <fullName evidence="5">Histidinol dehydrogenase</fullName>
        <shortName evidence="5">HDH</shortName>
        <ecNumber evidence="5">1.1.1.23</ecNumber>
    </recommendedName>
</protein>
<dbReference type="Proteomes" id="UP000528322">
    <property type="component" value="Unassembled WGS sequence"/>
</dbReference>
<dbReference type="PANTHER" id="PTHR21256">
    <property type="entry name" value="HISTIDINOL DEHYDROGENASE HDH"/>
    <property type="match status" value="1"/>
</dbReference>
<evidence type="ECO:0000256" key="7">
    <source>
        <dbReference type="PIRSR" id="PIRSR000099-1"/>
    </source>
</evidence>
<feature type="binding site" evidence="5 10">
    <location>
        <position position="362"/>
    </location>
    <ligand>
        <name>Zn(2+)</name>
        <dbReference type="ChEBI" id="CHEBI:29105"/>
    </ligand>
</feature>
<dbReference type="Pfam" id="PF00815">
    <property type="entry name" value="Histidinol_dh"/>
    <property type="match status" value="1"/>
</dbReference>
<evidence type="ECO:0000256" key="11">
    <source>
        <dbReference type="RuleBase" id="RU004175"/>
    </source>
</evidence>
<dbReference type="CDD" id="cd06572">
    <property type="entry name" value="Histidinol_dh"/>
    <property type="match status" value="1"/>
</dbReference>
<evidence type="ECO:0000256" key="3">
    <source>
        <dbReference type="ARBA" id="ARBA00022833"/>
    </source>
</evidence>
<dbReference type="PIRSF" id="PIRSF000099">
    <property type="entry name" value="Histidinol_dh"/>
    <property type="match status" value="1"/>
</dbReference>
<dbReference type="PANTHER" id="PTHR21256:SF2">
    <property type="entry name" value="HISTIDINE BIOSYNTHESIS TRIFUNCTIONAL PROTEIN"/>
    <property type="match status" value="1"/>
</dbReference>
<organism evidence="12 13">
    <name type="scientific">Desulfurispira natronophila</name>
    <dbReference type="NCBI Taxonomy" id="682562"/>
    <lineage>
        <taxon>Bacteria</taxon>
        <taxon>Pseudomonadati</taxon>
        <taxon>Chrysiogenota</taxon>
        <taxon>Chrysiogenia</taxon>
        <taxon>Chrysiogenales</taxon>
        <taxon>Chrysiogenaceae</taxon>
        <taxon>Desulfurispira</taxon>
    </lineage>
</organism>
<evidence type="ECO:0000256" key="9">
    <source>
        <dbReference type="PIRSR" id="PIRSR000099-3"/>
    </source>
</evidence>
<dbReference type="GO" id="GO:0008270">
    <property type="term" value="F:zinc ion binding"/>
    <property type="evidence" value="ECO:0007669"/>
    <property type="project" value="UniProtKB-UniRule"/>
</dbReference>
<feature type="binding site" evidence="5 8">
    <location>
        <position position="131"/>
    </location>
    <ligand>
        <name>NAD(+)</name>
        <dbReference type="ChEBI" id="CHEBI:57540"/>
    </ligand>
</feature>
<dbReference type="FunFam" id="3.40.50.1980:FF:000001">
    <property type="entry name" value="Histidinol dehydrogenase"/>
    <property type="match status" value="1"/>
</dbReference>
<evidence type="ECO:0000313" key="12">
    <source>
        <dbReference type="EMBL" id="MBB5022603.1"/>
    </source>
</evidence>
<keyword evidence="13" id="KW-1185">Reference proteome</keyword>
<keyword evidence="5 8" id="KW-0520">NAD</keyword>
<comment type="pathway">
    <text evidence="5">Amino-acid biosynthesis; L-histidine biosynthesis; L-histidine from 5-phospho-alpha-D-ribose 1-diphosphate: step 9/9.</text>
</comment>
<keyword evidence="5" id="KW-0368">Histidine biosynthesis</keyword>
<gene>
    <name evidence="5" type="primary">hisD</name>
    <name evidence="12" type="ORF">HNR37_001941</name>
</gene>
<comment type="cofactor">
    <cofactor evidence="5 10">
        <name>Zn(2+)</name>
        <dbReference type="ChEBI" id="CHEBI:29105"/>
    </cofactor>
    <text evidence="5 10">Binds 1 zinc ion per subunit.</text>
</comment>
<proteinExistence type="inferred from homology"/>
<dbReference type="RefSeq" id="WP_183733420.1">
    <property type="nucleotide sequence ID" value="NZ_JACHID010000013.1"/>
</dbReference>
<feature type="binding site" evidence="5 10">
    <location>
        <position position="263"/>
    </location>
    <ligand>
        <name>Zn(2+)</name>
        <dbReference type="ChEBI" id="CHEBI:29105"/>
    </ligand>
</feature>
<feature type="binding site" evidence="5 10">
    <location>
        <position position="260"/>
    </location>
    <ligand>
        <name>Zn(2+)</name>
        <dbReference type="ChEBI" id="CHEBI:29105"/>
    </ligand>
</feature>
<feature type="binding site" evidence="5 9">
    <location>
        <position position="416"/>
    </location>
    <ligand>
        <name>substrate</name>
    </ligand>
</feature>
<dbReference type="FunFam" id="3.40.50.1980:FF:000026">
    <property type="entry name" value="Histidinol dehydrogenase"/>
    <property type="match status" value="1"/>
</dbReference>
<accession>A0A7W7Y5R2</accession>
<comment type="caution">
    <text evidence="12">The sequence shown here is derived from an EMBL/GenBank/DDBJ whole genome shotgun (WGS) entry which is preliminary data.</text>
</comment>
<dbReference type="NCBIfam" id="TIGR00069">
    <property type="entry name" value="hisD"/>
    <property type="match status" value="1"/>
</dbReference>
<evidence type="ECO:0000256" key="6">
    <source>
        <dbReference type="PIRNR" id="PIRNR000099"/>
    </source>
</evidence>
<feature type="binding site" evidence="5 9">
    <location>
        <position position="260"/>
    </location>
    <ligand>
        <name>substrate</name>
    </ligand>
</feature>
<reference evidence="12 13" key="1">
    <citation type="submission" date="2020-08" db="EMBL/GenBank/DDBJ databases">
        <title>Genomic Encyclopedia of Type Strains, Phase IV (KMG-IV): sequencing the most valuable type-strain genomes for metagenomic binning, comparative biology and taxonomic classification.</title>
        <authorList>
            <person name="Goeker M."/>
        </authorList>
    </citation>
    <scope>NUCLEOTIDE SEQUENCE [LARGE SCALE GENOMIC DNA]</scope>
    <source>
        <strain evidence="12 13">DSM 22071</strain>
    </source>
</reference>
<evidence type="ECO:0000256" key="1">
    <source>
        <dbReference type="ARBA" id="ARBA00010178"/>
    </source>
</evidence>
<evidence type="ECO:0000256" key="5">
    <source>
        <dbReference type="HAMAP-Rule" id="MF_01024"/>
    </source>
</evidence>
<keyword evidence="4 5" id="KW-0560">Oxidoreductase</keyword>